<feature type="domain" description="Methyltransferase small" evidence="4">
    <location>
        <begin position="22"/>
        <end position="159"/>
    </location>
</feature>
<evidence type="ECO:0000259" key="4">
    <source>
        <dbReference type="Pfam" id="PF05175"/>
    </source>
</evidence>
<evidence type="ECO:0000256" key="3">
    <source>
        <dbReference type="ARBA" id="ARBA00022691"/>
    </source>
</evidence>
<dbReference type="CDD" id="cd02440">
    <property type="entry name" value="AdoMet_MTases"/>
    <property type="match status" value="1"/>
</dbReference>
<evidence type="ECO:0000256" key="1">
    <source>
        <dbReference type="ARBA" id="ARBA00022603"/>
    </source>
</evidence>
<dbReference type="InterPro" id="IPR052190">
    <property type="entry name" value="Euk-Arch_PrmC-MTase"/>
</dbReference>
<dbReference type="InterPro" id="IPR007848">
    <property type="entry name" value="Small_mtfrase_dom"/>
</dbReference>
<accession>A0A645DYQ0</accession>
<keyword evidence="1 5" id="KW-0489">Methyltransferase</keyword>
<protein>
    <submittedName>
        <fullName evidence="5">Ribosomal RNA small subunit methyltransferase C</fullName>
        <ecNumber evidence="5">2.1.1.172</ecNumber>
    </submittedName>
</protein>
<name>A0A645DYQ0_9ZZZZ</name>
<dbReference type="NCBIfam" id="NF011529">
    <property type="entry name" value="PRK14968.1-3"/>
    <property type="match status" value="1"/>
</dbReference>
<comment type="caution">
    <text evidence="5">The sequence shown here is derived from an EMBL/GenBank/DDBJ whole genome shotgun (WGS) entry which is preliminary data.</text>
</comment>
<proteinExistence type="predicted"/>
<dbReference type="GO" id="GO:0008276">
    <property type="term" value="F:protein methyltransferase activity"/>
    <property type="evidence" value="ECO:0007669"/>
    <property type="project" value="TreeGrafter"/>
</dbReference>
<evidence type="ECO:0000256" key="2">
    <source>
        <dbReference type="ARBA" id="ARBA00022679"/>
    </source>
</evidence>
<keyword evidence="2 5" id="KW-0808">Transferase</keyword>
<dbReference type="SUPFAM" id="SSF53335">
    <property type="entry name" value="S-adenosyl-L-methionine-dependent methyltransferases"/>
    <property type="match status" value="1"/>
</dbReference>
<gene>
    <name evidence="5" type="primary">rsmC_7</name>
    <name evidence="5" type="ORF">SDC9_141643</name>
</gene>
<dbReference type="AlphaFoldDB" id="A0A645DYQ0"/>
<sequence>MRIDERISVETCPEVYPPSEDSYLLIESFDVFRGESVLEVGCGSGIVSMHCASNGALVTAVDINEKAVECARENFRRNGLDANILVSDVCENVKGVFDTFVFNLPYLPVSESGALEASWSGGPDGVGPLPRLIGCAEKHLECGGRIIVVVSSLMDQERLGHLLEGTEVSELGHLDLFFETLRVLEIRP</sequence>
<dbReference type="EC" id="2.1.1.172" evidence="5"/>
<dbReference type="GO" id="GO:0052914">
    <property type="term" value="F:16S rRNA (guanine(1207)-N(2))-methyltransferase activity"/>
    <property type="evidence" value="ECO:0007669"/>
    <property type="project" value="UniProtKB-EC"/>
</dbReference>
<keyword evidence="3" id="KW-0949">S-adenosyl-L-methionine</keyword>
<dbReference type="PANTHER" id="PTHR45875:SF1">
    <property type="entry name" value="METHYLTRANSFERASE N6AMT1"/>
    <property type="match status" value="1"/>
</dbReference>
<dbReference type="InterPro" id="IPR029063">
    <property type="entry name" value="SAM-dependent_MTases_sf"/>
</dbReference>
<evidence type="ECO:0000313" key="5">
    <source>
        <dbReference type="EMBL" id="MPM94497.1"/>
    </source>
</evidence>
<organism evidence="5">
    <name type="scientific">bioreactor metagenome</name>
    <dbReference type="NCBI Taxonomy" id="1076179"/>
    <lineage>
        <taxon>unclassified sequences</taxon>
        <taxon>metagenomes</taxon>
        <taxon>ecological metagenomes</taxon>
    </lineage>
</organism>
<reference evidence="5" key="1">
    <citation type="submission" date="2019-08" db="EMBL/GenBank/DDBJ databases">
        <authorList>
            <person name="Kucharzyk K."/>
            <person name="Murdoch R.W."/>
            <person name="Higgins S."/>
            <person name="Loffler F."/>
        </authorList>
    </citation>
    <scope>NUCLEOTIDE SEQUENCE</scope>
</reference>
<dbReference type="Pfam" id="PF05175">
    <property type="entry name" value="MTS"/>
    <property type="match status" value="1"/>
</dbReference>
<dbReference type="NCBIfam" id="TIGR00537">
    <property type="entry name" value="hemK_rel_arch"/>
    <property type="match status" value="1"/>
</dbReference>
<dbReference type="PANTHER" id="PTHR45875">
    <property type="entry name" value="METHYLTRANSFERASE N6AMT1"/>
    <property type="match status" value="1"/>
</dbReference>
<dbReference type="Gene3D" id="3.40.50.150">
    <property type="entry name" value="Vaccinia Virus protein VP39"/>
    <property type="match status" value="1"/>
</dbReference>
<dbReference type="InterPro" id="IPR004557">
    <property type="entry name" value="PrmC-related"/>
</dbReference>
<dbReference type="EMBL" id="VSSQ01041117">
    <property type="protein sequence ID" value="MPM94497.1"/>
    <property type="molecule type" value="Genomic_DNA"/>
</dbReference>
<dbReference type="GO" id="GO:0035657">
    <property type="term" value="C:eRF1 methyltransferase complex"/>
    <property type="evidence" value="ECO:0007669"/>
    <property type="project" value="TreeGrafter"/>
</dbReference>